<feature type="region of interest" description="Disordered" evidence="10">
    <location>
        <begin position="173"/>
        <end position="197"/>
    </location>
</feature>
<dbReference type="RefSeq" id="WP_345001992.1">
    <property type="nucleotide sequence ID" value="NZ_BAABFR010000217.1"/>
</dbReference>
<protein>
    <submittedName>
        <fullName evidence="12">Type VII secretion protein EccB</fullName>
    </submittedName>
</protein>
<keyword evidence="4 11" id="KW-0812">Transmembrane</keyword>
<dbReference type="InterPro" id="IPR007795">
    <property type="entry name" value="T7SS_EccB"/>
</dbReference>
<comment type="similarity">
    <text evidence="2">Belongs to the EccB family.</text>
</comment>
<evidence type="ECO:0000256" key="1">
    <source>
        <dbReference type="ARBA" id="ARBA00004162"/>
    </source>
</evidence>
<dbReference type="EMBL" id="BAABFR010000217">
    <property type="protein sequence ID" value="GAA4408412.1"/>
    <property type="molecule type" value="Genomic_DNA"/>
</dbReference>
<keyword evidence="9 11" id="KW-0472">Membrane</keyword>
<evidence type="ECO:0000256" key="7">
    <source>
        <dbReference type="ARBA" id="ARBA00022840"/>
    </source>
</evidence>
<dbReference type="InterPro" id="IPR044857">
    <property type="entry name" value="T7SS_EccB_R1"/>
</dbReference>
<gene>
    <name evidence="12" type="primary">eccB</name>
    <name evidence="12" type="ORF">GCM10023147_52370</name>
</gene>
<evidence type="ECO:0000256" key="5">
    <source>
        <dbReference type="ARBA" id="ARBA00022741"/>
    </source>
</evidence>
<keyword evidence="7" id="KW-0067">ATP-binding</keyword>
<organism evidence="12 13">
    <name type="scientific">Tsukamurella soli</name>
    <dbReference type="NCBI Taxonomy" id="644556"/>
    <lineage>
        <taxon>Bacteria</taxon>
        <taxon>Bacillati</taxon>
        <taxon>Actinomycetota</taxon>
        <taxon>Actinomycetes</taxon>
        <taxon>Mycobacteriales</taxon>
        <taxon>Tsukamurellaceae</taxon>
        <taxon>Tsukamurella</taxon>
    </lineage>
</organism>
<evidence type="ECO:0000256" key="4">
    <source>
        <dbReference type="ARBA" id="ARBA00022692"/>
    </source>
</evidence>
<dbReference type="InterPro" id="IPR042485">
    <property type="entry name" value="T7SS_EccB_R3"/>
</dbReference>
<sequence length="476" mass="48830">MRLQLTTRAQVSGYRFLLRRMDHVLVRRDGRMISDPMSAQSRSVIAGIVIALVVTGGCGVLALIRPQGAVGDARIVLARESGALYVQVDGVLHPATDLASARLVVGEAAQPVAVKDRRLASYRRGPEVGIPGAPQQILGPARAWDGAALNAWAVCDRTALAPAARPGAGDEVTTTVVTSSPAPGAPTAAGPDPTGVPRAALVTRADRRYLVYDGRRAPIDTSDPVVHRVIGADEAAVRPIGAGLFNALVEVDAVAVPQIVGRGSPSALPGVGVGTVVRVDDLDRPRLYVALPRGVQEVGPLAADLVRGGDPAAGEVVPVPARAVAQVPTVSDLPLGDLPRDRPTIVGPREAPVVCAVLGTDGAGAGGRSLWLGTTVPAPGPVVVPAGADGSGDRVDAVYLPAGTGEYVVAAEVGGERRDTLYYVSDTGVRYGIPDDETARILGLQHRPRPVAWAALGLLPEGPALTRAAAAATHDG</sequence>
<evidence type="ECO:0000256" key="3">
    <source>
        <dbReference type="ARBA" id="ARBA00022475"/>
    </source>
</evidence>
<keyword evidence="3" id="KW-1003">Cell membrane</keyword>
<evidence type="ECO:0000256" key="10">
    <source>
        <dbReference type="SAM" id="MobiDB-lite"/>
    </source>
</evidence>
<keyword evidence="13" id="KW-1185">Reference proteome</keyword>
<dbReference type="Gene3D" id="3.30.2390.20">
    <property type="entry name" value="Type VII secretion system EccB, repeat 1 domain"/>
    <property type="match status" value="1"/>
</dbReference>
<accession>A0ABP8KJ51</accession>
<dbReference type="PANTHER" id="PTHR40765:SF2">
    <property type="entry name" value="ESX-2 SECRETION SYSTEM ATPASE ECCB2"/>
    <property type="match status" value="1"/>
</dbReference>
<evidence type="ECO:0000256" key="2">
    <source>
        <dbReference type="ARBA" id="ARBA00008149"/>
    </source>
</evidence>
<dbReference type="Proteomes" id="UP001500635">
    <property type="component" value="Unassembled WGS sequence"/>
</dbReference>
<keyword evidence="5" id="KW-0547">Nucleotide-binding</keyword>
<dbReference type="Gene3D" id="2.40.50.910">
    <property type="entry name" value="Type VII secretion system EccB, repeat 3 domain"/>
    <property type="match status" value="1"/>
</dbReference>
<dbReference type="PANTHER" id="PTHR40765">
    <property type="entry name" value="ESX-2 SECRETION SYSTEM ATPASE ECCB2"/>
    <property type="match status" value="1"/>
</dbReference>
<evidence type="ECO:0000256" key="6">
    <source>
        <dbReference type="ARBA" id="ARBA00022801"/>
    </source>
</evidence>
<feature type="transmembrane region" description="Helical" evidence="11">
    <location>
        <begin position="44"/>
        <end position="64"/>
    </location>
</feature>
<evidence type="ECO:0000313" key="12">
    <source>
        <dbReference type="EMBL" id="GAA4408412.1"/>
    </source>
</evidence>
<reference evidence="13" key="1">
    <citation type="journal article" date="2019" name="Int. J. Syst. Evol. Microbiol.">
        <title>The Global Catalogue of Microorganisms (GCM) 10K type strain sequencing project: providing services to taxonomists for standard genome sequencing and annotation.</title>
        <authorList>
            <consortium name="The Broad Institute Genomics Platform"/>
            <consortium name="The Broad Institute Genome Sequencing Center for Infectious Disease"/>
            <person name="Wu L."/>
            <person name="Ma J."/>
        </authorList>
    </citation>
    <scope>NUCLEOTIDE SEQUENCE [LARGE SCALE GENOMIC DNA]</scope>
    <source>
        <strain evidence="13">JCM 17688</strain>
    </source>
</reference>
<keyword evidence="6" id="KW-0378">Hydrolase</keyword>
<proteinExistence type="inferred from homology"/>
<dbReference type="NCBIfam" id="TIGR03919">
    <property type="entry name" value="T7SS_EccB"/>
    <property type="match status" value="1"/>
</dbReference>
<evidence type="ECO:0000256" key="11">
    <source>
        <dbReference type="SAM" id="Phobius"/>
    </source>
</evidence>
<comment type="caution">
    <text evidence="12">The sequence shown here is derived from an EMBL/GenBank/DDBJ whole genome shotgun (WGS) entry which is preliminary data.</text>
</comment>
<evidence type="ECO:0000256" key="9">
    <source>
        <dbReference type="ARBA" id="ARBA00023136"/>
    </source>
</evidence>
<evidence type="ECO:0000256" key="8">
    <source>
        <dbReference type="ARBA" id="ARBA00022989"/>
    </source>
</evidence>
<dbReference type="Pfam" id="PF05108">
    <property type="entry name" value="T7SS_ESX1_EccB"/>
    <property type="match status" value="1"/>
</dbReference>
<keyword evidence="8 11" id="KW-1133">Transmembrane helix</keyword>
<name>A0ABP8KJ51_9ACTN</name>
<comment type="subcellular location">
    <subcellularLocation>
        <location evidence="1">Cell membrane</location>
        <topology evidence="1">Single-pass membrane protein</topology>
    </subcellularLocation>
</comment>
<evidence type="ECO:0000313" key="13">
    <source>
        <dbReference type="Proteomes" id="UP001500635"/>
    </source>
</evidence>